<dbReference type="Pfam" id="PF08268">
    <property type="entry name" value="FBA_3"/>
    <property type="match status" value="1"/>
</dbReference>
<dbReference type="PANTHER" id="PTHR31672:SF13">
    <property type="entry name" value="F-BOX PROTEIN CPR30-LIKE"/>
    <property type="match status" value="1"/>
</dbReference>
<dbReference type="Proteomes" id="UP000224567">
    <property type="component" value="Unassembled WGS sequence"/>
</dbReference>
<dbReference type="InterPro" id="IPR050796">
    <property type="entry name" value="SCF_F-box_component"/>
</dbReference>
<dbReference type="Pfam" id="PF00646">
    <property type="entry name" value="F-box"/>
    <property type="match status" value="1"/>
</dbReference>
<dbReference type="SUPFAM" id="SSF81383">
    <property type="entry name" value="F-box domain"/>
    <property type="match status" value="1"/>
</dbReference>
<dbReference type="SMART" id="SM00256">
    <property type="entry name" value="FBOX"/>
    <property type="match status" value="1"/>
</dbReference>
<reference evidence="3" key="2">
    <citation type="journal article" date="2017" name="J. Anim. Genet.">
        <title>Multiple reference genome sequences of hot pepper reveal the massive evolution of plant disease resistance genes by retroduplication.</title>
        <authorList>
            <person name="Kim S."/>
            <person name="Park J."/>
            <person name="Yeom S.-I."/>
            <person name="Kim Y.-M."/>
            <person name="Seo E."/>
            <person name="Kim K.-T."/>
            <person name="Kim M.-S."/>
            <person name="Lee J.M."/>
            <person name="Cheong K."/>
            <person name="Shin H.-S."/>
            <person name="Kim S.-B."/>
            <person name="Han K."/>
            <person name="Lee J."/>
            <person name="Park M."/>
            <person name="Lee H.-A."/>
            <person name="Lee H.-Y."/>
            <person name="Lee Y."/>
            <person name="Oh S."/>
            <person name="Lee J.H."/>
            <person name="Choi E."/>
            <person name="Choi E."/>
            <person name="Lee S.E."/>
            <person name="Jeon J."/>
            <person name="Kim H."/>
            <person name="Choi G."/>
            <person name="Song H."/>
            <person name="Lee J."/>
            <person name="Lee S.-C."/>
            <person name="Kwon J.-K."/>
            <person name="Lee H.-Y."/>
            <person name="Koo N."/>
            <person name="Hong Y."/>
            <person name="Kim R.W."/>
            <person name="Kang W.-H."/>
            <person name="Huh J.H."/>
            <person name="Kang B.-C."/>
            <person name="Yang T.-J."/>
            <person name="Lee Y.-H."/>
            <person name="Bennetzen J.L."/>
            <person name="Choi D."/>
        </authorList>
    </citation>
    <scope>NUCLEOTIDE SEQUENCE [LARGE SCALE GENOMIC DNA]</scope>
    <source>
        <strain evidence="3">cv. PBC81</strain>
    </source>
</reference>
<dbReference type="Gene3D" id="1.20.1280.50">
    <property type="match status" value="1"/>
</dbReference>
<dbReference type="OrthoDB" id="610337at2759"/>
<sequence>MDLPSVAMLEILSRLSIKSIFRCKTVCKLWYRLLTSDPLFVNMYHTRLSNFPSILLLINGSVQLLVELKADDSHPLHRAIVLSPEFHLPPLEHMSLIGSCNGFSCLLNNYYTKNHSVYINNALLGEYFKVKLPEWERNVCHVAYGFCFRKAFGQYKILRLVIRKFRWDLPKVAELEVYTVGVDKKWRNVGEVPCPDHLWESFDNVNVNGVVHWLENCTSIYSFNIGTEEVKPLPTPPGLKTASWYLTLAELGNCLCLSDNSHSQYVDIWRMKEYGVAESWTKYCILKDSIQLDIHNDRFIPIMTWENGEILMQRDLGTHVVSYNQKENKFRKVQVYGGFAATRYNPSFYSLKTIMGESFQVSRTHPKTEIV</sequence>
<organism evidence="2 3">
    <name type="scientific">Capsicum baccatum</name>
    <name type="common">Peruvian pepper</name>
    <dbReference type="NCBI Taxonomy" id="33114"/>
    <lineage>
        <taxon>Eukaryota</taxon>
        <taxon>Viridiplantae</taxon>
        <taxon>Streptophyta</taxon>
        <taxon>Embryophyta</taxon>
        <taxon>Tracheophyta</taxon>
        <taxon>Spermatophyta</taxon>
        <taxon>Magnoliopsida</taxon>
        <taxon>eudicotyledons</taxon>
        <taxon>Gunneridae</taxon>
        <taxon>Pentapetalae</taxon>
        <taxon>asterids</taxon>
        <taxon>lamiids</taxon>
        <taxon>Solanales</taxon>
        <taxon>Solanaceae</taxon>
        <taxon>Solanoideae</taxon>
        <taxon>Capsiceae</taxon>
        <taxon>Capsicum</taxon>
    </lineage>
</organism>
<reference evidence="2 3" key="1">
    <citation type="journal article" date="2017" name="Genome Biol.">
        <title>New reference genome sequences of hot pepper reveal the massive evolution of plant disease-resistance genes by retroduplication.</title>
        <authorList>
            <person name="Kim S."/>
            <person name="Park J."/>
            <person name="Yeom S.I."/>
            <person name="Kim Y.M."/>
            <person name="Seo E."/>
            <person name="Kim K.T."/>
            <person name="Kim M.S."/>
            <person name="Lee J.M."/>
            <person name="Cheong K."/>
            <person name="Shin H.S."/>
            <person name="Kim S.B."/>
            <person name="Han K."/>
            <person name="Lee J."/>
            <person name="Park M."/>
            <person name="Lee H.A."/>
            <person name="Lee H.Y."/>
            <person name="Lee Y."/>
            <person name="Oh S."/>
            <person name="Lee J.H."/>
            <person name="Choi E."/>
            <person name="Choi E."/>
            <person name="Lee S.E."/>
            <person name="Jeon J."/>
            <person name="Kim H."/>
            <person name="Choi G."/>
            <person name="Song H."/>
            <person name="Lee J."/>
            <person name="Lee S.C."/>
            <person name="Kwon J.K."/>
            <person name="Lee H.Y."/>
            <person name="Koo N."/>
            <person name="Hong Y."/>
            <person name="Kim R.W."/>
            <person name="Kang W.H."/>
            <person name="Huh J.H."/>
            <person name="Kang B.C."/>
            <person name="Yang T.J."/>
            <person name="Lee Y.H."/>
            <person name="Bennetzen J.L."/>
            <person name="Choi D."/>
        </authorList>
    </citation>
    <scope>NUCLEOTIDE SEQUENCE [LARGE SCALE GENOMIC DNA]</scope>
    <source>
        <strain evidence="3">cv. PBC81</strain>
    </source>
</reference>
<feature type="domain" description="F-box" evidence="1">
    <location>
        <begin position="1"/>
        <end position="43"/>
    </location>
</feature>
<name>A0A2G2VKM6_CAPBA</name>
<accession>A0A2G2VKM6</accession>
<dbReference type="PROSITE" id="PS50181">
    <property type="entry name" value="FBOX"/>
    <property type="match status" value="1"/>
</dbReference>
<protein>
    <recommendedName>
        <fullName evidence="1">F-box domain-containing protein</fullName>
    </recommendedName>
</protein>
<dbReference type="PANTHER" id="PTHR31672">
    <property type="entry name" value="BNACNNG10540D PROTEIN"/>
    <property type="match status" value="1"/>
</dbReference>
<dbReference type="InterPro" id="IPR013187">
    <property type="entry name" value="F-box-assoc_dom_typ3"/>
</dbReference>
<dbReference type="InterPro" id="IPR017451">
    <property type="entry name" value="F-box-assoc_interact_dom"/>
</dbReference>
<evidence type="ECO:0000313" key="2">
    <source>
        <dbReference type="EMBL" id="PHT33517.1"/>
    </source>
</evidence>
<dbReference type="STRING" id="33114.A0A2G2VKM6"/>
<dbReference type="AlphaFoldDB" id="A0A2G2VKM6"/>
<proteinExistence type="predicted"/>
<evidence type="ECO:0000313" key="3">
    <source>
        <dbReference type="Proteomes" id="UP000224567"/>
    </source>
</evidence>
<dbReference type="InterPro" id="IPR001810">
    <property type="entry name" value="F-box_dom"/>
</dbReference>
<evidence type="ECO:0000259" key="1">
    <source>
        <dbReference type="PROSITE" id="PS50181"/>
    </source>
</evidence>
<comment type="caution">
    <text evidence="2">The sequence shown here is derived from an EMBL/GenBank/DDBJ whole genome shotgun (WGS) entry which is preliminary data.</text>
</comment>
<keyword evidence="3" id="KW-1185">Reference proteome</keyword>
<gene>
    <name evidence="2" type="ORF">CQW23_25317</name>
</gene>
<dbReference type="NCBIfam" id="TIGR01640">
    <property type="entry name" value="F_box_assoc_1"/>
    <property type="match status" value="1"/>
</dbReference>
<dbReference type="InterPro" id="IPR036047">
    <property type="entry name" value="F-box-like_dom_sf"/>
</dbReference>
<dbReference type="EMBL" id="MLFT02000011">
    <property type="protein sequence ID" value="PHT33517.1"/>
    <property type="molecule type" value="Genomic_DNA"/>
</dbReference>